<reference evidence="3" key="1">
    <citation type="journal article" date="2014" name="Genome Announc.">
        <title>Draft genome sequence of Colletotrichum sublineola, a destructive pathogen of cultivated sorghum.</title>
        <authorList>
            <person name="Baroncelli R."/>
            <person name="Sanz-Martin J.M."/>
            <person name="Rech G.E."/>
            <person name="Sukno S.A."/>
            <person name="Thon M.R."/>
        </authorList>
    </citation>
    <scope>NUCLEOTIDE SEQUENCE [LARGE SCALE GENOMIC DNA]</scope>
    <source>
        <strain evidence="3">TX430BB</strain>
    </source>
</reference>
<accession>A0A066XFC5</accession>
<protein>
    <recommendedName>
        <fullName evidence="1">F-box domain-containing protein</fullName>
    </recommendedName>
</protein>
<dbReference type="eggNOG" id="ENOG502T4AS">
    <property type="taxonomic scope" value="Eukaryota"/>
</dbReference>
<evidence type="ECO:0000313" key="3">
    <source>
        <dbReference type="Proteomes" id="UP000027238"/>
    </source>
</evidence>
<dbReference type="OrthoDB" id="5224238at2759"/>
<feature type="domain" description="F-box" evidence="1">
    <location>
        <begin position="6"/>
        <end position="36"/>
    </location>
</feature>
<dbReference type="AlphaFoldDB" id="A0A066XFC5"/>
<evidence type="ECO:0000313" key="2">
    <source>
        <dbReference type="EMBL" id="KDN67893.1"/>
    </source>
</evidence>
<dbReference type="Proteomes" id="UP000027238">
    <property type="component" value="Unassembled WGS sequence"/>
</dbReference>
<evidence type="ECO:0000259" key="1">
    <source>
        <dbReference type="Pfam" id="PF00646"/>
    </source>
</evidence>
<dbReference type="InterPro" id="IPR001810">
    <property type="entry name" value="F-box_dom"/>
</dbReference>
<dbReference type="HOGENOM" id="CLU_032743_0_0_1"/>
<gene>
    <name evidence="2" type="ORF">CSUB01_08100</name>
</gene>
<proteinExistence type="predicted"/>
<name>A0A066XFC5_COLSU</name>
<comment type="caution">
    <text evidence="2">The sequence shown here is derived from an EMBL/GenBank/DDBJ whole genome shotgun (WGS) entry which is preliminary data.</text>
</comment>
<dbReference type="Pfam" id="PF00646">
    <property type="entry name" value="F-box"/>
    <property type="match status" value="1"/>
</dbReference>
<keyword evidence="3" id="KW-1185">Reference proteome</keyword>
<sequence length="324" mass="37382">MAANALPVELIELIFAHVSPTDDIKNLRLSCRAFANVGFPYLFTTSFTHLSWRDDVTRLVNWSQHDRLRCHLRSWTVNLARLNEHPGRHTSLFQYWFMDPEDRESLVLRLGWAEFYDVEARRKAMARLAEEGKEGNAERLVDAAGRLEALEQVRILFNECPYEGMILRRAFADPSVRWFEPCEVGTILEMLAMALRNCGCLKRVEIDRLPMKITPSAETETAWGEFARNVGEWLEEVKLGLDYSGPAEEETTREPREGVSGSWTELVEVLLASCRRVKSLVVKQHFYRPLGDRTRKTGRLNRVLLRNTTWRLTDLTLEGLATTQ</sequence>
<dbReference type="EMBL" id="JMSE01000762">
    <property type="protein sequence ID" value="KDN67893.1"/>
    <property type="molecule type" value="Genomic_DNA"/>
</dbReference>
<organism evidence="2 3">
    <name type="scientific">Colletotrichum sublineola</name>
    <name type="common">Sorghum anthracnose fungus</name>
    <dbReference type="NCBI Taxonomy" id="1173701"/>
    <lineage>
        <taxon>Eukaryota</taxon>
        <taxon>Fungi</taxon>
        <taxon>Dikarya</taxon>
        <taxon>Ascomycota</taxon>
        <taxon>Pezizomycotina</taxon>
        <taxon>Sordariomycetes</taxon>
        <taxon>Hypocreomycetidae</taxon>
        <taxon>Glomerellales</taxon>
        <taxon>Glomerellaceae</taxon>
        <taxon>Colletotrichum</taxon>
        <taxon>Colletotrichum graminicola species complex</taxon>
    </lineage>
</organism>